<proteinExistence type="predicted"/>
<sequence>MGLRGAMLQQAGIAVHQAICTSEKVDSSQGKRGGQVADWEVNETFHLLSPIFSCSWLCAVEVFLGFLKETVGSFENKSFRVV</sequence>
<protein>
    <submittedName>
        <fullName evidence="1">Uncharacterized protein</fullName>
    </submittedName>
</protein>
<dbReference type="EMBL" id="BPLR01015551">
    <property type="protein sequence ID" value="GIY76910.1"/>
    <property type="molecule type" value="Genomic_DNA"/>
</dbReference>
<reference evidence="1 2" key="1">
    <citation type="submission" date="2021-06" db="EMBL/GenBank/DDBJ databases">
        <title>Caerostris extrusa draft genome.</title>
        <authorList>
            <person name="Kono N."/>
            <person name="Arakawa K."/>
        </authorList>
    </citation>
    <scope>NUCLEOTIDE SEQUENCE [LARGE SCALE GENOMIC DNA]</scope>
</reference>
<name>A0AAV4W4D4_CAEEX</name>
<organism evidence="1 2">
    <name type="scientific">Caerostris extrusa</name>
    <name type="common">Bark spider</name>
    <name type="synonym">Caerostris bankana</name>
    <dbReference type="NCBI Taxonomy" id="172846"/>
    <lineage>
        <taxon>Eukaryota</taxon>
        <taxon>Metazoa</taxon>
        <taxon>Ecdysozoa</taxon>
        <taxon>Arthropoda</taxon>
        <taxon>Chelicerata</taxon>
        <taxon>Arachnida</taxon>
        <taxon>Araneae</taxon>
        <taxon>Araneomorphae</taxon>
        <taxon>Entelegynae</taxon>
        <taxon>Araneoidea</taxon>
        <taxon>Araneidae</taxon>
        <taxon>Caerostris</taxon>
    </lineage>
</organism>
<dbReference type="Proteomes" id="UP001054945">
    <property type="component" value="Unassembled WGS sequence"/>
</dbReference>
<comment type="caution">
    <text evidence="1">The sequence shown here is derived from an EMBL/GenBank/DDBJ whole genome shotgun (WGS) entry which is preliminary data.</text>
</comment>
<keyword evidence="2" id="KW-1185">Reference proteome</keyword>
<evidence type="ECO:0000313" key="2">
    <source>
        <dbReference type="Proteomes" id="UP001054945"/>
    </source>
</evidence>
<accession>A0AAV4W4D4</accession>
<gene>
    <name evidence="1" type="ORF">CEXT_421381</name>
</gene>
<dbReference type="AlphaFoldDB" id="A0AAV4W4D4"/>
<evidence type="ECO:0000313" key="1">
    <source>
        <dbReference type="EMBL" id="GIY76910.1"/>
    </source>
</evidence>